<sequence>MSADIKVTANSNSAGISQKSYIGLSGTGAVEFSGDIILENSSNVNIHVAAVHLSAEAGGVSTFSGVIQEQYGPTDKYATVVIDGGGKVVLTGDNTYAGGTTVSNSSTLLVNNTSGSGTGFGALTVESGSTLGGFGTIATVGANAVTAESGSVIAPGASIGTLVFDGGATTGTVLAADSGSVFNFELDASGGTPDQIHFLNYEFGDLVLADNTINVSLSGSESAGEYTVSLFKFFSDSGSTMVGSGLTSGLVLNLGEGIDSGLLDFNSGTGSIDLTYTIVPEPSMFALVCGVFSATLLMRRRR</sequence>
<dbReference type="InterPro" id="IPR011050">
    <property type="entry name" value="Pectin_lyase_fold/virulence"/>
</dbReference>
<dbReference type="NCBIfam" id="TIGR02601">
    <property type="entry name" value="autotrns_rpt"/>
    <property type="match status" value="1"/>
</dbReference>
<keyword evidence="2" id="KW-0812">Transmembrane</keyword>
<evidence type="ECO:0000313" key="3">
    <source>
        <dbReference type="EMBL" id="WPJ96926.1"/>
    </source>
</evidence>
<accession>A0ABZ0RL32</accession>
<evidence type="ECO:0000256" key="1">
    <source>
        <dbReference type="ARBA" id="ARBA00022729"/>
    </source>
</evidence>
<evidence type="ECO:0000313" key="4">
    <source>
        <dbReference type="Proteomes" id="UP001324993"/>
    </source>
</evidence>
<dbReference type="EMBL" id="CP138858">
    <property type="protein sequence ID" value="WPJ96926.1"/>
    <property type="molecule type" value="Genomic_DNA"/>
</dbReference>
<reference evidence="3 4" key="1">
    <citation type="submission" date="2023-11" db="EMBL/GenBank/DDBJ databases">
        <title>Coraliomargarita sp. nov., isolated from marine algae.</title>
        <authorList>
            <person name="Lee J.K."/>
            <person name="Baek J.H."/>
            <person name="Kim J.M."/>
            <person name="Choi D.G."/>
            <person name="Jeon C.O."/>
        </authorList>
    </citation>
    <scope>NUCLEOTIDE SEQUENCE [LARGE SCALE GENOMIC DNA]</scope>
    <source>
        <strain evidence="3 4">J2-16</strain>
    </source>
</reference>
<dbReference type="SUPFAM" id="SSF51126">
    <property type="entry name" value="Pectin lyase-like"/>
    <property type="match status" value="1"/>
</dbReference>
<feature type="transmembrane region" description="Helical" evidence="2">
    <location>
        <begin position="282"/>
        <end position="298"/>
    </location>
</feature>
<evidence type="ECO:0000256" key="2">
    <source>
        <dbReference type="SAM" id="Phobius"/>
    </source>
</evidence>
<dbReference type="InterPro" id="IPR013424">
    <property type="entry name" value="Ice-binding_C"/>
</dbReference>
<proteinExistence type="predicted"/>
<organism evidence="3 4">
    <name type="scientific">Coraliomargarita algicola</name>
    <dbReference type="NCBI Taxonomy" id="3092156"/>
    <lineage>
        <taxon>Bacteria</taxon>
        <taxon>Pseudomonadati</taxon>
        <taxon>Verrucomicrobiota</taxon>
        <taxon>Opitutia</taxon>
        <taxon>Puniceicoccales</taxon>
        <taxon>Coraliomargaritaceae</taxon>
        <taxon>Coraliomargarita</taxon>
    </lineage>
</organism>
<name>A0ABZ0RL32_9BACT</name>
<dbReference type="InterPro" id="IPR013425">
    <property type="entry name" value="Autotrns_rpt"/>
</dbReference>
<protein>
    <submittedName>
        <fullName evidence="3">PEP-CTERM sorting domain-containing protein</fullName>
    </submittedName>
</protein>
<dbReference type="RefSeq" id="WP_319833783.1">
    <property type="nucleotide sequence ID" value="NZ_CP138858.1"/>
</dbReference>
<keyword evidence="2" id="KW-0472">Membrane</keyword>
<keyword evidence="4" id="KW-1185">Reference proteome</keyword>
<gene>
    <name evidence="3" type="ORF">SH580_04295</name>
</gene>
<dbReference type="Proteomes" id="UP001324993">
    <property type="component" value="Chromosome"/>
</dbReference>
<keyword evidence="1" id="KW-0732">Signal</keyword>
<keyword evidence="2" id="KW-1133">Transmembrane helix</keyword>
<dbReference type="NCBIfam" id="TIGR02595">
    <property type="entry name" value="PEP_CTERM"/>
    <property type="match status" value="1"/>
</dbReference>